<gene>
    <name evidence="1" type="ORF">MCOL2_17172</name>
</gene>
<reference evidence="1 2" key="1">
    <citation type="submission" date="2012-12" db="EMBL/GenBank/DDBJ databases">
        <title>Novel taxa of Listeriaceae from agricultural environments in the United States.</title>
        <authorList>
            <person name="den Bakker H.C."/>
            <person name="Allred A."/>
            <person name="Warchocki S."/>
            <person name="Wright E.M."/>
            <person name="Burrell A."/>
            <person name="Nightingale K.K."/>
            <person name="Kephart D."/>
            <person name="Wiedmann M."/>
        </authorList>
    </citation>
    <scope>NUCLEOTIDE SEQUENCE [LARGE SCALE GENOMIC DNA]</scope>
    <source>
        <strain evidence="1 2">FSL S10-1203</strain>
    </source>
</reference>
<comment type="caution">
    <text evidence="1">The sequence shown here is derived from an EMBL/GenBank/DDBJ whole genome shotgun (WGS) entry which is preliminary data.</text>
</comment>
<protein>
    <submittedName>
        <fullName evidence="1">Uncharacterized protein</fullName>
    </submittedName>
</protein>
<dbReference type="EMBL" id="AODM01000058">
    <property type="protein sequence ID" value="EUJ48698.1"/>
    <property type="molecule type" value="Genomic_DNA"/>
</dbReference>
<evidence type="ECO:0000313" key="2">
    <source>
        <dbReference type="Proteomes" id="UP000019241"/>
    </source>
</evidence>
<evidence type="ECO:0000313" key="1">
    <source>
        <dbReference type="EMBL" id="EUJ48698.1"/>
    </source>
</evidence>
<dbReference type="Proteomes" id="UP000019241">
    <property type="component" value="Unassembled WGS sequence"/>
</dbReference>
<sequence length="69" mass="8540">MSKLFFVFPNEIAKNIIKRIEKEMEKYLEFFKEIHFDCTFYMNIGKYFTHQYELVDAKIYLQKTHFTLS</sequence>
<dbReference type="PATRIC" id="fig|1265822.4.peg.3495"/>
<organism evidence="1 2">
    <name type="scientific">Listeria fleischmannii FSL S10-1203</name>
    <dbReference type="NCBI Taxonomy" id="1265822"/>
    <lineage>
        <taxon>Bacteria</taxon>
        <taxon>Bacillati</taxon>
        <taxon>Bacillota</taxon>
        <taxon>Bacilli</taxon>
        <taxon>Bacillales</taxon>
        <taxon>Listeriaceae</taxon>
        <taxon>Listeria</taxon>
    </lineage>
</organism>
<name>W7DSP3_9LIST</name>
<dbReference type="AlphaFoldDB" id="W7DSP3"/>
<proteinExistence type="predicted"/>
<accession>W7DSP3</accession>